<comment type="caution">
    <text evidence="8">The sequence shown here is derived from an EMBL/GenBank/DDBJ whole genome shotgun (WGS) entry which is preliminary data.</text>
</comment>
<evidence type="ECO:0000256" key="4">
    <source>
        <dbReference type="ARBA" id="ARBA00022989"/>
    </source>
</evidence>
<evidence type="ECO:0000313" key="9">
    <source>
        <dbReference type="Proteomes" id="UP000435985"/>
    </source>
</evidence>
<evidence type="ECO:0000259" key="7">
    <source>
        <dbReference type="Pfam" id="PF02687"/>
    </source>
</evidence>
<gene>
    <name evidence="8" type="ORF">F3B98_32680</name>
</gene>
<reference evidence="8 9" key="1">
    <citation type="journal article" date="2019" name="Nat. Med.">
        <title>A library of human gut bacterial isolates paired with longitudinal multiomics data enables mechanistic microbiome research.</title>
        <authorList>
            <person name="Poyet M."/>
            <person name="Groussin M."/>
            <person name="Gibbons S.M."/>
            <person name="Avila-Pacheco J."/>
            <person name="Jiang X."/>
            <person name="Kearney S.M."/>
            <person name="Perrotta A.R."/>
            <person name="Berdy B."/>
            <person name="Zhao S."/>
            <person name="Lieberman T.D."/>
            <person name="Swanson P.K."/>
            <person name="Smith M."/>
            <person name="Roesemann S."/>
            <person name="Alexander J.E."/>
            <person name="Rich S.A."/>
            <person name="Livny J."/>
            <person name="Vlamakis H."/>
            <person name="Clish C."/>
            <person name="Bullock K."/>
            <person name="Deik A."/>
            <person name="Scott J."/>
            <person name="Pierce K.A."/>
            <person name="Xavier R.J."/>
            <person name="Alm E.J."/>
        </authorList>
    </citation>
    <scope>NUCLEOTIDE SEQUENCE [LARGE SCALE GENOMIC DNA]</scope>
    <source>
        <strain evidence="8 9">BIOML-A14</strain>
    </source>
</reference>
<dbReference type="AlphaFoldDB" id="A0A642C2P4"/>
<dbReference type="PANTHER" id="PTHR30572">
    <property type="entry name" value="MEMBRANE COMPONENT OF TRANSPORTER-RELATED"/>
    <property type="match status" value="1"/>
</dbReference>
<dbReference type="InterPro" id="IPR003838">
    <property type="entry name" value="ABC3_permease_C"/>
</dbReference>
<feature type="non-terminal residue" evidence="8">
    <location>
        <position position="1"/>
    </location>
</feature>
<keyword evidence="5 6" id="KW-0472">Membrane</keyword>
<dbReference type="Proteomes" id="UP000435985">
    <property type="component" value="Unassembled WGS sequence"/>
</dbReference>
<dbReference type="GO" id="GO:0022857">
    <property type="term" value="F:transmembrane transporter activity"/>
    <property type="evidence" value="ECO:0007669"/>
    <property type="project" value="TreeGrafter"/>
</dbReference>
<dbReference type="PANTHER" id="PTHR30572:SF18">
    <property type="entry name" value="ABC-TYPE MACROLIDE FAMILY EXPORT SYSTEM PERMEASE COMPONENT 2"/>
    <property type="match status" value="1"/>
</dbReference>
<dbReference type="GO" id="GO:0005886">
    <property type="term" value="C:plasma membrane"/>
    <property type="evidence" value="ECO:0007669"/>
    <property type="project" value="UniProtKB-SubCell"/>
</dbReference>
<comment type="subcellular location">
    <subcellularLocation>
        <location evidence="1">Cell membrane</location>
        <topology evidence="1">Multi-pass membrane protein</topology>
    </subcellularLocation>
</comment>
<evidence type="ECO:0000256" key="6">
    <source>
        <dbReference type="SAM" id="Phobius"/>
    </source>
</evidence>
<protein>
    <submittedName>
        <fullName evidence="8">FtsX-like permease family protein</fullName>
    </submittedName>
</protein>
<proteinExistence type="predicted"/>
<evidence type="ECO:0000256" key="5">
    <source>
        <dbReference type="ARBA" id="ARBA00023136"/>
    </source>
</evidence>
<feature type="transmembrane region" description="Helical" evidence="6">
    <location>
        <begin position="179"/>
        <end position="201"/>
    </location>
</feature>
<dbReference type="Pfam" id="PF02687">
    <property type="entry name" value="FtsX"/>
    <property type="match status" value="1"/>
</dbReference>
<evidence type="ECO:0000256" key="2">
    <source>
        <dbReference type="ARBA" id="ARBA00022475"/>
    </source>
</evidence>
<feature type="domain" description="ABC3 transporter permease C-terminal" evidence="7">
    <location>
        <begin position="130"/>
        <end position="243"/>
    </location>
</feature>
<accession>A0A642C2P4</accession>
<organism evidence="8 9">
    <name type="scientific">Bacteroides ovatus</name>
    <dbReference type="NCBI Taxonomy" id="28116"/>
    <lineage>
        <taxon>Bacteria</taxon>
        <taxon>Pseudomonadati</taxon>
        <taxon>Bacteroidota</taxon>
        <taxon>Bacteroidia</taxon>
        <taxon>Bacteroidales</taxon>
        <taxon>Bacteroidaceae</taxon>
        <taxon>Bacteroides</taxon>
    </lineage>
</organism>
<evidence type="ECO:0000313" key="8">
    <source>
        <dbReference type="EMBL" id="KAA4646019.1"/>
    </source>
</evidence>
<feature type="transmembrane region" description="Helical" evidence="6">
    <location>
        <begin position="123"/>
        <end position="146"/>
    </location>
</feature>
<evidence type="ECO:0000256" key="3">
    <source>
        <dbReference type="ARBA" id="ARBA00022692"/>
    </source>
</evidence>
<sequence length="250" mass="28377">GMVLKEGRMPRGDDETVVNETFAEWMHWGNNILNRTVYNSGYVCKVVGVMKDYRIGSFTSPQQPLLLMHTKRFGDCIHVRLKEPFAENLLKLNKEMESAFPDKTIEFRSMQQMIKENYNSVRVFSNATMLAAITMFFVMLMGLIGYTTDEVRRRSKEIAIRKVNGSEATGILELLVKDVLYVAVVAVLIGVVAAWYVNGMWMDLFAEHVPLSWAAYLLIAIANLAVIVACVLWKSWKIANENPVNSIKSE</sequence>
<dbReference type="InterPro" id="IPR050250">
    <property type="entry name" value="Macrolide_Exporter_MacB"/>
</dbReference>
<name>A0A642C2P4_BACOV</name>
<keyword evidence="3 6" id="KW-0812">Transmembrane</keyword>
<keyword evidence="4 6" id="KW-1133">Transmembrane helix</keyword>
<feature type="transmembrane region" description="Helical" evidence="6">
    <location>
        <begin position="213"/>
        <end position="233"/>
    </location>
</feature>
<evidence type="ECO:0000256" key="1">
    <source>
        <dbReference type="ARBA" id="ARBA00004651"/>
    </source>
</evidence>
<keyword evidence="2" id="KW-1003">Cell membrane</keyword>
<dbReference type="EMBL" id="VWFO01000679">
    <property type="protein sequence ID" value="KAA4646019.1"/>
    <property type="molecule type" value="Genomic_DNA"/>
</dbReference>